<accession>A0A151ZEU7</accession>
<dbReference type="SUPFAM" id="SSF54849">
    <property type="entry name" value="GroEL-intermediate domain like"/>
    <property type="match status" value="1"/>
</dbReference>
<dbReference type="GO" id="GO:0140662">
    <property type="term" value="F:ATP-dependent protein folding chaperone"/>
    <property type="evidence" value="ECO:0007669"/>
    <property type="project" value="InterPro"/>
</dbReference>
<dbReference type="NCBIfam" id="NF041082">
    <property type="entry name" value="thermosome_alpha"/>
    <property type="match status" value="1"/>
</dbReference>
<evidence type="ECO:0000313" key="12">
    <source>
        <dbReference type="Proteomes" id="UP000076078"/>
    </source>
</evidence>
<evidence type="ECO:0000256" key="3">
    <source>
        <dbReference type="ARBA" id="ARBA00022490"/>
    </source>
</evidence>
<feature type="compositionally biased region" description="Low complexity" evidence="10">
    <location>
        <begin position="529"/>
        <end position="542"/>
    </location>
</feature>
<dbReference type="GO" id="GO:0005832">
    <property type="term" value="C:chaperonin-containing T-complex"/>
    <property type="evidence" value="ECO:0007669"/>
    <property type="project" value="UniProtKB-ARBA"/>
</dbReference>
<dbReference type="CDD" id="cd03340">
    <property type="entry name" value="TCP1_eta"/>
    <property type="match status" value="1"/>
</dbReference>
<dbReference type="FunFam" id="1.10.560.10:FF:000017">
    <property type="entry name" value="T-complex protein 1 subunit eta"/>
    <property type="match status" value="1"/>
</dbReference>
<comment type="subunit">
    <text evidence="9">Heterooligomeric complex that forms two stacked rings.</text>
</comment>
<dbReference type="PANTHER" id="PTHR11353">
    <property type="entry name" value="CHAPERONIN"/>
    <property type="match status" value="1"/>
</dbReference>
<comment type="similarity">
    <text evidence="2 8">Belongs to the TCP-1 chaperonin family.</text>
</comment>
<evidence type="ECO:0000256" key="8">
    <source>
        <dbReference type="RuleBase" id="RU004187"/>
    </source>
</evidence>
<evidence type="ECO:0000256" key="4">
    <source>
        <dbReference type="ARBA" id="ARBA00022741"/>
    </source>
</evidence>
<dbReference type="GO" id="GO:0016887">
    <property type="term" value="F:ATP hydrolysis activity"/>
    <property type="evidence" value="ECO:0007669"/>
    <property type="project" value="InterPro"/>
</dbReference>
<comment type="caution">
    <text evidence="11">The sequence shown here is derived from an EMBL/GenBank/DDBJ whole genome shotgun (WGS) entry which is preliminary data.</text>
</comment>
<dbReference type="InterPro" id="IPR012720">
    <property type="entry name" value="Chap_CCT_eta"/>
</dbReference>
<dbReference type="InterPro" id="IPR002423">
    <property type="entry name" value="Cpn60/GroEL/TCP-1"/>
</dbReference>
<dbReference type="InterPro" id="IPR017998">
    <property type="entry name" value="Chaperone_TCP-1"/>
</dbReference>
<organism evidence="11 12">
    <name type="scientific">Tieghemostelium lacteum</name>
    <name type="common">Slime mold</name>
    <name type="synonym">Dictyostelium lacteum</name>
    <dbReference type="NCBI Taxonomy" id="361077"/>
    <lineage>
        <taxon>Eukaryota</taxon>
        <taxon>Amoebozoa</taxon>
        <taxon>Evosea</taxon>
        <taxon>Eumycetozoa</taxon>
        <taxon>Dictyostelia</taxon>
        <taxon>Dictyosteliales</taxon>
        <taxon>Raperosteliaceae</taxon>
        <taxon>Tieghemostelium</taxon>
    </lineage>
</organism>
<dbReference type="PRINTS" id="PR00304">
    <property type="entry name" value="TCOMPLEXTCP1"/>
</dbReference>
<dbReference type="PROSITE" id="PS00995">
    <property type="entry name" value="TCP1_3"/>
    <property type="match status" value="1"/>
</dbReference>
<evidence type="ECO:0000256" key="6">
    <source>
        <dbReference type="ARBA" id="ARBA00023186"/>
    </source>
</evidence>
<dbReference type="GO" id="GO:0005524">
    <property type="term" value="F:ATP binding"/>
    <property type="evidence" value="ECO:0007669"/>
    <property type="project" value="UniProtKB-KW"/>
</dbReference>
<name>A0A151ZEU7_TIELA</name>
<evidence type="ECO:0000313" key="11">
    <source>
        <dbReference type="EMBL" id="KYQ92492.1"/>
    </source>
</evidence>
<keyword evidence="3 9" id="KW-0963">Cytoplasm</keyword>
<dbReference type="Proteomes" id="UP000076078">
    <property type="component" value="Unassembled WGS sequence"/>
</dbReference>
<dbReference type="Gene3D" id="1.10.560.10">
    <property type="entry name" value="GroEL-like equatorial domain"/>
    <property type="match status" value="1"/>
</dbReference>
<dbReference type="Pfam" id="PF00118">
    <property type="entry name" value="Cpn60_TCP1"/>
    <property type="match status" value="1"/>
</dbReference>
<reference evidence="11 12" key="1">
    <citation type="submission" date="2015-12" db="EMBL/GenBank/DDBJ databases">
        <title>Dictyostelia acquired genes for synthesis and detection of signals that induce cell-type specialization by lateral gene transfer from prokaryotes.</title>
        <authorList>
            <person name="Gloeckner G."/>
            <person name="Schaap P."/>
        </authorList>
    </citation>
    <scope>NUCLEOTIDE SEQUENCE [LARGE SCALE GENOMIC DNA]</scope>
    <source>
        <strain evidence="11 12">TK</strain>
    </source>
</reference>
<dbReference type="FunFam" id="3.50.7.10:FF:000006">
    <property type="entry name" value="T-complex protein 1 subunit eta"/>
    <property type="match status" value="1"/>
</dbReference>
<dbReference type="NCBIfam" id="TIGR02345">
    <property type="entry name" value="chap_CCT_eta"/>
    <property type="match status" value="1"/>
</dbReference>
<dbReference type="FunFam" id="3.30.260.10:FF:000022">
    <property type="entry name" value="T-complex protein 1 subunit eta"/>
    <property type="match status" value="1"/>
</dbReference>
<evidence type="ECO:0000256" key="10">
    <source>
        <dbReference type="SAM" id="MobiDB-lite"/>
    </source>
</evidence>
<dbReference type="PROSITE" id="PS00750">
    <property type="entry name" value="TCP1_1"/>
    <property type="match status" value="1"/>
</dbReference>
<evidence type="ECO:0000256" key="9">
    <source>
        <dbReference type="RuleBase" id="RU365042"/>
    </source>
</evidence>
<dbReference type="InterPro" id="IPR053374">
    <property type="entry name" value="TCP-1_chaperonin"/>
</dbReference>
<dbReference type="InterPro" id="IPR027409">
    <property type="entry name" value="GroEL-like_apical_dom_sf"/>
</dbReference>
<comment type="function">
    <text evidence="7 9">Molecular chaperone; assists the folding of proteins upon ATP hydrolysis. Known to play a role, in vitro, in the folding of actin and tubulin.</text>
</comment>
<evidence type="ECO:0000256" key="1">
    <source>
        <dbReference type="ARBA" id="ARBA00004496"/>
    </source>
</evidence>
<evidence type="ECO:0000256" key="7">
    <source>
        <dbReference type="ARBA" id="ARBA00024677"/>
    </source>
</evidence>
<keyword evidence="12" id="KW-1185">Reference proteome</keyword>
<keyword evidence="4 8" id="KW-0547">Nucleotide-binding</keyword>
<keyword evidence="5 8" id="KW-0067">ATP-binding</keyword>
<dbReference type="PROSITE" id="PS00751">
    <property type="entry name" value="TCP1_2"/>
    <property type="match status" value="1"/>
</dbReference>
<protein>
    <recommendedName>
        <fullName evidence="9">T-complex protein 1 subunit eta</fullName>
        <shortName evidence="9">TCP-1-eta</shortName>
    </recommendedName>
    <alternativeName>
        <fullName evidence="9">CCT-eta</fullName>
    </alternativeName>
</protein>
<dbReference type="FunCoup" id="A0A151ZEU7">
    <property type="interactions" value="1037"/>
</dbReference>
<sequence>MSQMIKPPIILLKEGTDTSQGLPQLISNINACCAIVDTVRTTLGPRGMDKLVYQSEKQVTISNDGATVMKLLDIVHPAARTLVDIAKSQDSEVGDGTTSVVILAGEFLKAAKPFLEEGIHPQIIIRAFRSACALAKDKINELSIQIKPEGMREFLEKCASTAMNSKLISSHKHFFSKMVVDAVQLLDDQIDLDMIGVKKESGGGLEDSIFIAGAAFKRTFFYAGFEQQPKKIVEPRILCLNIELELKAEKDNAEVRISDPSKYQALVNAEWKLFFDKLEAIHASGANVILSRLAIGDLATQFFADKNMFCAGRVPEDDLRRVCRATGAAIQNTVSNIIPQVIGSCGLFEESQVGSSRYNLFTQCKQTQTATIILRGGGEQFIDEAERSLHDSIMIVRRARKHKSVVAGGGATEMELSKYLRDFSLTIEGKKQLLIGAYAKALEIIPRQITDNAGFDSTDILNQLRQKHSLGEKWFGVDIVNEGICDTYQSGVWEPTLVKLNSVVAATEATCLILSVDETVQNQQAEKPQAGPQMGQQQRQALGRGGGVRAFKGR</sequence>
<dbReference type="InterPro" id="IPR002194">
    <property type="entry name" value="Chaperonin_TCP-1_CS"/>
</dbReference>
<comment type="subcellular location">
    <subcellularLocation>
        <location evidence="1 9">Cytoplasm</location>
    </subcellularLocation>
</comment>
<keyword evidence="6 8" id="KW-0143">Chaperone</keyword>
<feature type="region of interest" description="Disordered" evidence="10">
    <location>
        <begin position="523"/>
        <end position="554"/>
    </location>
</feature>
<dbReference type="SUPFAM" id="SSF48592">
    <property type="entry name" value="GroEL equatorial domain-like"/>
    <property type="match status" value="1"/>
</dbReference>
<dbReference type="Gene3D" id="3.50.7.10">
    <property type="entry name" value="GroEL"/>
    <property type="match status" value="1"/>
</dbReference>
<dbReference type="OrthoDB" id="1935484at2759"/>
<dbReference type="GO" id="GO:0051082">
    <property type="term" value="F:unfolded protein binding"/>
    <property type="evidence" value="ECO:0007669"/>
    <property type="project" value="InterPro"/>
</dbReference>
<evidence type="ECO:0000256" key="2">
    <source>
        <dbReference type="ARBA" id="ARBA00008020"/>
    </source>
</evidence>
<dbReference type="InParanoid" id="A0A151ZEU7"/>
<proteinExistence type="inferred from homology"/>
<dbReference type="OMA" id="HRKGNTW"/>
<gene>
    <name evidence="11" type="ORF">DLAC_06478</name>
</gene>
<dbReference type="InterPro" id="IPR054827">
    <property type="entry name" value="thermosome_alpha"/>
</dbReference>
<dbReference type="NCBIfam" id="NF041083">
    <property type="entry name" value="thermosome_beta"/>
    <property type="match status" value="1"/>
</dbReference>
<dbReference type="InterPro" id="IPR027410">
    <property type="entry name" value="TCP-1-like_intermed_sf"/>
</dbReference>
<dbReference type="SUPFAM" id="SSF52029">
    <property type="entry name" value="GroEL apical domain-like"/>
    <property type="match status" value="1"/>
</dbReference>
<evidence type="ECO:0000256" key="5">
    <source>
        <dbReference type="ARBA" id="ARBA00022840"/>
    </source>
</evidence>
<dbReference type="Gene3D" id="3.30.260.10">
    <property type="entry name" value="TCP-1-like chaperonin intermediate domain"/>
    <property type="match status" value="1"/>
</dbReference>
<dbReference type="AlphaFoldDB" id="A0A151ZEU7"/>
<dbReference type="InterPro" id="IPR027413">
    <property type="entry name" value="GROEL-like_equatorial_sf"/>
</dbReference>
<dbReference type="STRING" id="361077.A0A151ZEU7"/>
<dbReference type="EMBL" id="LODT01000029">
    <property type="protein sequence ID" value="KYQ92492.1"/>
    <property type="molecule type" value="Genomic_DNA"/>
</dbReference>